<dbReference type="Gramene" id="KVI07667">
    <property type="protein sequence ID" value="KVI07667"/>
    <property type="gene ID" value="Ccrd_013972"/>
</dbReference>
<dbReference type="Proteomes" id="UP000243975">
    <property type="component" value="Unassembled WGS sequence"/>
</dbReference>
<feature type="domain" description="F-box" evidence="2">
    <location>
        <begin position="117"/>
        <end position="162"/>
    </location>
</feature>
<organism evidence="3 4">
    <name type="scientific">Cynara cardunculus var. scolymus</name>
    <name type="common">Globe artichoke</name>
    <name type="synonym">Cynara scolymus</name>
    <dbReference type="NCBI Taxonomy" id="59895"/>
    <lineage>
        <taxon>Eukaryota</taxon>
        <taxon>Viridiplantae</taxon>
        <taxon>Streptophyta</taxon>
        <taxon>Embryophyta</taxon>
        <taxon>Tracheophyta</taxon>
        <taxon>Spermatophyta</taxon>
        <taxon>Magnoliopsida</taxon>
        <taxon>eudicotyledons</taxon>
        <taxon>Gunneridae</taxon>
        <taxon>Pentapetalae</taxon>
        <taxon>asterids</taxon>
        <taxon>campanulids</taxon>
        <taxon>Asterales</taxon>
        <taxon>Asteraceae</taxon>
        <taxon>Carduoideae</taxon>
        <taxon>Cardueae</taxon>
        <taxon>Carduinae</taxon>
        <taxon>Cynara</taxon>
    </lineage>
</organism>
<dbReference type="PANTHER" id="PTHR47712:SF2">
    <property type="entry name" value="F-BOX DOMAIN, GALACTOSE OXIDASE, BETA-PROPELLER-RELATED"/>
    <property type="match status" value="1"/>
</dbReference>
<feature type="compositionally biased region" description="Polar residues" evidence="1">
    <location>
        <begin position="12"/>
        <end position="24"/>
    </location>
</feature>
<dbReference type="STRING" id="59895.A0A124SGW3"/>
<dbReference type="Gene3D" id="2.120.10.80">
    <property type="entry name" value="Kelch-type beta propeller"/>
    <property type="match status" value="1"/>
</dbReference>
<dbReference type="OMA" id="YGVERFW"/>
<dbReference type="SUPFAM" id="SSF81383">
    <property type="entry name" value="F-box domain"/>
    <property type="match status" value="1"/>
</dbReference>
<accession>A0A124SGW3</accession>
<dbReference type="CDD" id="cd22157">
    <property type="entry name" value="F-box_AtFBW1-like"/>
    <property type="match status" value="1"/>
</dbReference>
<protein>
    <recommendedName>
        <fullName evidence="2">F-box domain-containing protein</fullName>
    </recommendedName>
</protein>
<dbReference type="EMBL" id="LEKV01001498">
    <property type="protein sequence ID" value="KVI07667.1"/>
    <property type="molecule type" value="Genomic_DNA"/>
</dbReference>
<proteinExistence type="predicted"/>
<dbReference type="Gene3D" id="1.20.1280.50">
    <property type="match status" value="1"/>
</dbReference>
<evidence type="ECO:0000313" key="4">
    <source>
        <dbReference type="Proteomes" id="UP000243975"/>
    </source>
</evidence>
<gene>
    <name evidence="3" type="ORF">Ccrd_013972</name>
</gene>
<feature type="compositionally biased region" description="Basic and acidic residues" evidence="1">
    <location>
        <begin position="1"/>
        <end position="10"/>
    </location>
</feature>
<dbReference type="InterPro" id="IPR006652">
    <property type="entry name" value="Kelch_1"/>
</dbReference>
<sequence length="543" mass="61432">MISERLKEVEPSNVSNRLARSASQKLKKNNHGSVMADDDSSGGVSLRCLSLYSRGSGGCKVGAATSDEFGEVTKGFKPVCGTHDTSVDCFSYGVERFWKRNNRKKNLEVEKEPHRKNTMDVFLPDDVLEMCLMRLPLTSLMNSRLVCKKWRALTSTPRFMQMRREGCFPSPWLFVFGTVKDGYCSREIFGFDVSFKKWHKIEAEVLTDRFLFSVATVRDDIFVVGGRSSVGRMDGSSCKTHRGVLVFSPSTKSWQKVASMKHARSKPVLGVCGVSSDRLVVKNQHNHFLRSRTRVGGVSDVYEDPHRLSIRRLSRNSIDEKVKHASVKDRRRFLIMAAGGLGSWEEPLDSCEIYDSSSNKWTEIQRLPVDFGVVCSAVVCNGTFYVYSETDKLAAYDIGLGFWVRVQMTPAPPRVHEYPPKLVSCDDRRLFMVSVSWCEGDGEIGRRNKAVRKLWELDLVYLTWNEVSKHPDAPMDWNAVFVADKNLIFGVEMFKIFGQVLEFLTMCDVADPAMKWVHVSKNQVAREMDAASCVMKSMAVVHL</sequence>
<evidence type="ECO:0000256" key="1">
    <source>
        <dbReference type="SAM" id="MobiDB-lite"/>
    </source>
</evidence>
<dbReference type="InterPro" id="IPR015915">
    <property type="entry name" value="Kelch-typ_b-propeller"/>
</dbReference>
<keyword evidence="4" id="KW-1185">Reference proteome</keyword>
<dbReference type="AlphaFoldDB" id="A0A124SGW3"/>
<dbReference type="InterPro" id="IPR001810">
    <property type="entry name" value="F-box_dom"/>
</dbReference>
<evidence type="ECO:0000259" key="2">
    <source>
        <dbReference type="PROSITE" id="PS50181"/>
    </source>
</evidence>
<dbReference type="SMART" id="SM00612">
    <property type="entry name" value="Kelch"/>
    <property type="match status" value="2"/>
</dbReference>
<feature type="region of interest" description="Disordered" evidence="1">
    <location>
        <begin position="1"/>
        <end position="41"/>
    </location>
</feature>
<dbReference type="Pfam" id="PF00646">
    <property type="entry name" value="F-box"/>
    <property type="match status" value="1"/>
</dbReference>
<dbReference type="InterPro" id="IPR036047">
    <property type="entry name" value="F-box-like_dom_sf"/>
</dbReference>
<dbReference type="Pfam" id="PF01344">
    <property type="entry name" value="Kelch_1"/>
    <property type="match status" value="2"/>
</dbReference>
<reference evidence="3 4" key="1">
    <citation type="journal article" date="2016" name="Sci. Rep.">
        <title>The genome sequence of the outbreeding globe artichoke constructed de novo incorporating a phase-aware low-pass sequencing strategy of F1 progeny.</title>
        <authorList>
            <person name="Scaglione D."/>
            <person name="Reyes-Chin-Wo S."/>
            <person name="Acquadro A."/>
            <person name="Froenicke L."/>
            <person name="Portis E."/>
            <person name="Beitel C."/>
            <person name="Tirone M."/>
            <person name="Mauro R."/>
            <person name="Lo Monaco A."/>
            <person name="Mauromicale G."/>
            <person name="Faccioli P."/>
            <person name="Cattivelli L."/>
            <person name="Rieseberg L."/>
            <person name="Michelmore R."/>
            <person name="Lanteri S."/>
        </authorList>
    </citation>
    <scope>NUCLEOTIDE SEQUENCE [LARGE SCALE GENOMIC DNA]</scope>
    <source>
        <strain evidence="3">2C</strain>
    </source>
</reference>
<dbReference type="PROSITE" id="PS50181">
    <property type="entry name" value="FBOX"/>
    <property type="match status" value="1"/>
</dbReference>
<dbReference type="SMART" id="SM00256">
    <property type="entry name" value="FBOX"/>
    <property type="match status" value="1"/>
</dbReference>
<comment type="caution">
    <text evidence="3">The sequence shown here is derived from an EMBL/GenBank/DDBJ whole genome shotgun (WGS) entry which is preliminary data.</text>
</comment>
<name>A0A124SGW3_CYNCS</name>
<dbReference type="GO" id="GO:0019005">
    <property type="term" value="C:SCF ubiquitin ligase complex"/>
    <property type="evidence" value="ECO:0007669"/>
    <property type="project" value="TreeGrafter"/>
</dbReference>
<evidence type="ECO:0000313" key="3">
    <source>
        <dbReference type="EMBL" id="KVI07667.1"/>
    </source>
</evidence>
<dbReference type="PANTHER" id="PTHR47712">
    <property type="entry name" value="OS09G0555300 PROTEIN"/>
    <property type="match status" value="1"/>
</dbReference>
<dbReference type="SUPFAM" id="SSF117281">
    <property type="entry name" value="Kelch motif"/>
    <property type="match status" value="1"/>
</dbReference>